<dbReference type="Proteomes" id="UP000706333">
    <property type="component" value="Unassembled WGS sequence"/>
</dbReference>
<evidence type="ECO:0000313" key="2">
    <source>
        <dbReference type="EMBL" id="MBK5926175.1"/>
    </source>
</evidence>
<sequence length="596" mass="62694">MTGPGQDRRRGLAADPAAPPIARHLPAPYRRTLDGRGEPLAEIVRSGRAQLRAALGALESVQRSRALAFFEDLEDGARLGALHDQAPWPGDTPDTLRARLKAVAALALSGAATAERMLRLVGIAAGADLRAAIGPRRTYAVALAEARLSGTTGPGQTRGVFVRHADGSAFAADVLTAPARLHRAGIRPAPGLGRGFAFGLHNPALASLPDLMQTEPPLGPDPVFEIAVSAPFGPFALIQRDLGRVVVVNRHLPAGGALRIDIARMRWEHLAGARTTTRGAAELHGTRHDLLAGIAAIADDSVFASAGADPSAGHALDLRPRGGVAFTGALVDPVDRDAPLPADAPIPMPSLLGEGLSRWRLAALDLSATTDVLRAPFRPVLQRAQISLSAVWVGRRPGEFALRLPPGALAPGADDAAQGHRADWLDRMVDRFRLAGCVRVPADLLADRDDIGVTDTEIALSEAARPVDALTLDLGLALATAARPRDALRLLTVTDLAASDTARPRDALRVDGGTDIVPAAVPAPRPRDALELTVAPDLTPSPQPVRPRDGLSILPDRLALTDAARPRDALEIGGAVEIEVTERLRPRDALRTERGR</sequence>
<reference evidence="2" key="1">
    <citation type="submission" date="2017-05" db="EMBL/GenBank/DDBJ databases">
        <authorList>
            <person name="Imhoff J.F."/>
            <person name="Rahn T."/>
            <person name="Kuenzel S."/>
            <person name="Neulinger S.C."/>
        </authorList>
    </citation>
    <scope>NUCLEOTIDE SEQUENCE</scope>
    <source>
        <strain evidence="2">LMG 28126</strain>
    </source>
</reference>
<feature type="region of interest" description="Disordered" evidence="1">
    <location>
        <begin position="1"/>
        <end position="32"/>
    </location>
</feature>
<feature type="compositionally biased region" description="Basic and acidic residues" evidence="1">
    <location>
        <begin position="1"/>
        <end position="12"/>
    </location>
</feature>
<comment type="caution">
    <text evidence="2">The sequence shown here is derived from an EMBL/GenBank/DDBJ whole genome shotgun (WGS) entry which is preliminary data.</text>
</comment>
<dbReference type="EMBL" id="NHSD01000106">
    <property type="protein sequence ID" value="MBK5926175.1"/>
    <property type="molecule type" value="Genomic_DNA"/>
</dbReference>
<dbReference type="RefSeq" id="WP_201155741.1">
    <property type="nucleotide sequence ID" value="NZ_NHSD01000106.1"/>
</dbReference>
<evidence type="ECO:0000256" key="1">
    <source>
        <dbReference type="SAM" id="MobiDB-lite"/>
    </source>
</evidence>
<dbReference type="AlphaFoldDB" id="A0A934WEH7"/>
<name>A0A934WEH7_9RHOB</name>
<proteinExistence type="predicted"/>
<gene>
    <name evidence="2" type="ORF">CCR87_02210</name>
</gene>
<evidence type="ECO:0000313" key="3">
    <source>
        <dbReference type="Proteomes" id="UP000706333"/>
    </source>
</evidence>
<protein>
    <submittedName>
        <fullName evidence="2">Uncharacterized protein</fullName>
    </submittedName>
</protein>
<organism evidence="2 3">
    <name type="scientific">Rhodobaculum claviforme</name>
    <dbReference type="NCBI Taxonomy" id="1549854"/>
    <lineage>
        <taxon>Bacteria</taxon>
        <taxon>Pseudomonadati</taxon>
        <taxon>Pseudomonadota</taxon>
        <taxon>Alphaproteobacteria</taxon>
        <taxon>Rhodobacterales</taxon>
        <taxon>Paracoccaceae</taxon>
        <taxon>Rhodobaculum</taxon>
    </lineage>
</organism>
<accession>A0A934WEH7</accession>
<reference evidence="2" key="2">
    <citation type="journal article" date="2020" name="Microorganisms">
        <title>Osmotic Adaptation and Compatible Solute Biosynthesis of Phototrophic Bacteria as Revealed from Genome Analyses.</title>
        <authorList>
            <person name="Imhoff J.F."/>
            <person name="Rahn T."/>
            <person name="Kunzel S."/>
            <person name="Keller A."/>
            <person name="Neulinger S.C."/>
        </authorList>
    </citation>
    <scope>NUCLEOTIDE SEQUENCE</scope>
    <source>
        <strain evidence="2">LMG 28126</strain>
    </source>
</reference>
<keyword evidence="3" id="KW-1185">Reference proteome</keyword>